<name>A0A1F7H060_9BACT</name>
<gene>
    <name evidence="1" type="ORF">A3C24_03350</name>
</gene>
<protein>
    <submittedName>
        <fullName evidence="1">Uncharacterized protein</fullName>
    </submittedName>
</protein>
<comment type="caution">
    <text evidence="1">The sequence shown here is derived from an EMBL/GenBank/DDBJ whole genome shotgun (WGS) entry which is preliminary data.</text>
</comment>
<accession>A0A1F7H060</accession>
<organism evidence="1 2">
    <name type="scientific">Candidatus Roizmanbacteria bacterium RIFCSPHIGHO2_02_FULL_37_24</name>
    <dbReference type="NCBI Taxonomy" id="1802037"/>
    <lineage>
        <taxon>Bacteria</taxon>
        <taxon>Candidatus Roizmaniibacteriota</taxon>
    </lineage>
</organism>
<dbReference type="Proteomes" id="UP000177159">
    <property type="component" value="Unassembled WGS sequence"/>
</dbReference>
<dbReference type="AlphaFoldDB" id="A0A1F7H060"/>
<evidence type="ECO:0000313" key="1">
    <source>
        <dbReference type="EMBL" id="OGK24558.1"/>
    </source>
</evidence>
<dbReference type="EMBL" id="MFZM01000006">
    <property type="protein sequence ID" value="OGK24558.1"/>
    <property type="molecule type" value="Genomic_DNA"/>
</dbReference>
<reference evidence="1 2" key="1">
    <citation type="journal article" date="2016" name="Nat. Commun.">
        <title>Thousands of microbial genomes shed light on interconnected biogeochemical processes in an aquifer system.</title>
        <authorList>
            <person name="Anantharaman K."/>
            <person name="Brown C.T."/>
            <person name="Hug L.A."/>
            <person name="Sharon I."/>
            <person name="Castelle C.J."/>
            <person name="Probst A.J."/>
            <person name="Thomas B.C."/>
            <person name="Singh A."/>
            <person name="Wilkins M.J."/>
            <person name="Karaoz U."/>
            <person name="Brodie E.L."/>
            <person name="Williams K.H."/>
            <person name="Hubbard S.S."/>
            <person name="Banfield J.F."/>
        </authorList>
    </citation>
    <scope>NUCLEOTIDE SEQUENCE [LARGE SCALE GENOMIC DNA]</scope>
</reference>
<sequence>MERLERESELVVIGRQLREITQQLRAEGITDKYAIYSEAIKRLAAEGHDLTRYDEGGPHATFMFEPETGNLTIIEGIILGADVAPEEMIGVDLFTSQGICFGEINADGELGFPKSNIEPLTPDEFGTLP</sequence>
<evidence type="ECO:0000313" key="2">
    <source>
        <dbReference type="Proteomes" id="UP000177159"/>
    </source>
</evidence>
<proteinExistence type="predicted"/>